<protein>
    <submittedName>
        <fullName evidence="2">Uncharacterized protein</fullName>
    </submittedName>
</protein>
<gene>
    <name evidence="2" type="ORF">RSE6_01274</name>
</gene>
<dbReference type="AlphaFoldDB" id="A0A1E1LXC6"/>
<feature type="compositionally biased region" description="Polar residues" evidence="1">
    <location>
        <begin position="132"/>
        <end position="141"/>
    </location>
</feature>
<dbReference type="Proteomes" id="UP000177625">
    <property type="component" value="Unassembled WGS sequence"/>
</dbReference>
<evidence type="ECO:0000256" key="1">
    <source>
        <dbReference type="SAM" id="MobiDB-lite"/>
    </source>
</evidence>
<keyword evidence="3" id="KW-1185">Reference proteome</keyword>
<feature type="region of interest" description="Disordered" evidence="1">
    <location>
        <begin position="178"/>
        <end position="203"/>
    </location>
</feature>
<feature type="compositionally biased region" description="Pro residues" evidence="1">
    <location>
        <begin position="101"/>
        <end position="110"/>
    </location>
</feature>
<feature type="region of interest" description="Disordered" evidence="1">
    <location>
        <begin position="88"/>
        <end position="142"/>
    </location>
</feature>
<organism evidence="2 3">
    <name type="scientific">Rhynchosporium secalis</name>
    <name type="common">Barley scald fungus</name>
    <dbReference type="NCBI Taxonomy" id="38038"/>
    <lineage>
        <taxon>Eukaryota</taxon>
        <taxon>Fungi</taxon>
        <taxon>Dikarya</taxon>
        <taxon>Ascomycota</taxon>
        <taxon>Pezizomycotina</taxon>
        <taxon>Leotiomycetes</taxon>
        <taxon>Helotiales</taxon>
        <taxon>Ploettnerulaceae</taxon>
        <taxon>Rhynchosporium</taxon>
    </lineage>
</organism>
<evidence type="ECO:0000313" key="2">
    <source>
        <dbReference type="EMBL" id="CZT41527.1"/>
    </source>
</evidence>
<accession>A0A1E1LXC6</accession>
<proteinExistence type="predicted"/>
<sequence length="214" mass="23872">MQVSEAVQTSSSDGKQQPHCYYFGPKLLTRRIQSVTKRIDSYCSHFIAILLIISIVPKPSPTYLPTYLSDSPPSLLITKYRDTHQTNLIPRIPPYHSYDTYPPPPSPPTPELSLTNPPVPNRDPANRYISPSKPQSDTNSAMLFPPHRARQQEENSIHTPTINQPNPITSACILLTSTKPSTTPTAPTPTSKSQTTKQHHERRLLLPYLAGNSV</sequence>
<reference evidence="3" key="1">
    <citation type="submission" date="2016-03" db="EMBL/GenBank/DDBJ databases">
        <authorList>
            <person name="Guldener U."/>
        </authorList>
    </citation>
    <scope>NUCLEOTIDE SEQUENCE [LARGE SCALE GENOMIC DNA]</scope>
</reference>
<name>A0A1E1LXC6_RHYSE</name>
<dbReference type="EMBL" id="FJVC01000036">
    <property type="protein sequence ID" value="CZT41527.1"/>
    <property type="molecule type" value="Genomic_DNA"/>
</dbReference>
<feature type="compositionally biased region" description="Low complexity" evidence="1">
    <location>
        <begin position="178"/>
        <end position="196"/>
    </location>
</feature>
<evidence type="ECO:0000313" key="3">
    <source>
        <dbReference type="Proteomes" id="UP000177625"/>
    </source>
</evidence>